<feature type="compositionally biased region" description="Polar residues" evidence="2">
    <location>
        <begin position="160"/>
        <end position="174"/>
    </location>
</feature>
<accession>A0AAV2ED72</accession>
<evidence type="ECO:0000256" key="2">
    <source>
        <dbReference type="SAM" id="MobiDB-lite"/>
    </source>
</evidence>
<sequence length="532" mass="58145">MSKAPFRVQLWGVQDDFCTKLFGQKLIAAMIGQVMESGIFACKDSGERFIKVNTTIDFSKPLRLQLMAISEDIDGFWVSLKYDFLPSFCFHCGRVGHARRDCGFDPPSRKERFGPHMITKKVGRKFYEEDGNDLPLGGSGRSVWINRQNRTIPMAERGDSSSGTRKYNPTSMQAAPSHATIGAASFDKPNSFQGKGPGRSPNRRGSPGPTRRGSPAGIVLNRHPKLRLGNNRQKQVGTNKKEVRMADADPPTVKVYPQHSSPVRADSVSNLGGGGEQPTRIHADTRRRRLILEEDSDDDMVDVTQMPTGNGLGVKPEGAPKHPTNFIIPPEAGVIMPGKGKSRRSKDHPRLTAGGRAEMRTVGEMGEAPQIPDEAAGPSAGQAAVSGAPVMGDDTLKKRKPRRAKTQLIRKEGEEAFPREESAVEMRSASSKPVASRGRRILLKSQPPREMDEGIRDGCDKVMGDYRQSDPDSLKGAIEAPHSADSESEESGLGEESQEFMIKKRSPLADPLQHGNPSKGRVSQVVAVLKWV</sequence>
<dbReference type="InterPro" id="IPR025836">
    <property type="entry name" value="Zn_knuckle_CX2CX4HX4C"/>
</dbReference>
<dbReference type="Proteomes" id="UP001497516">
    <property type="component" value="Chromosome 4"/>
</dbReference>
<evidence type="ECO:0000313" key="4">
    <source>
        <dbReference type="EMBL" id="CAL1383712.1"/>
    </source>
</evidence>
<feature type="compositionally biased region" description="Basic and acidic residues" evidence="2">
    <location>
        <begin position="409"/>
        <end position="424"/>
    </location>
</feature>
<proteinExistence type="predicted"/>
<feature type="region of interest" description="Disordered" evidence="2">
    <location>
        <begin position="324"/>
        <end position="522"/>
    </location>
</feature>
<organism evidence="4 5">
    <name type="scientific">Linum trigynum</name>
    <dbReference type="NCBI Taxonomy" id="586398"/>
    <lineage>
        <taxon>Eukaryota</taxon>
        <taxon>Viridiplantae</taxon>
        <taxon>Streptophyta</taxon>
        <taxon>Embryophyta</taxon>
        <taxon>Tracheophyta</taxon>
        <taxon>Spermatophyta</taxon>
        <taxon>Magnoliopsida</taxon>
        <taxon>eudicotyledons</taxon>
        <taxon>Gunneridae</taxon>
        <taxon>Pentapetalae</taxon>
        <taxon>rosids</taxon>
        <taxon>fabids</taxon>
        <taxon>Malpighiales</taxon>
        <taxon>Linaceae</taxon>
        <taxon>Linum</taxon>
    </lineage>
</organism>
<keyword evidence="1" id="KW-0863">Zinc-finger</keyword>
<reference evidence="4 5" key="1">
    <citation type="submission" date="2024-04" db="EMBL/GenBank/DDBJ databases">
        <authorList>
            <person name="Fracassetti M."/>
        </authorList>
    </citation>
    <scope>NUCLEOTIDE SEQUENCE [LARGE SCALE GENOMIC DNA]</scope>
</reference>
<dbReference type="InterPro" id="IPR040256">
    <property type="entry name" value="At4g02000-like"/>
</dbReference>
<feature type="compositionally biased region" description="Basic and acidic residues" evidence="2">
    <location>
        <begin position="447"/>
        <end position="473"/>
    </location>
</feature>
<feature type="compositionally biased region" description="Acidic residues" evidence="2">
    <location>
        <begin position="486"/>
        <end position="498"/>
    </location>
</feature>
<evidence type="ECO:0000256" key="1">
    <source>
        <dbReference type="PROSITE-ProRule" id="PRU00047"/>
    </source>
</evidence>
<dbReference type="PROSITE" id="PS50158">
    <property type="entry name" value="ZF_CCHC"/>
    <property type="match status" value="1"/>
</dbReference>
<evidence type="ECO:0000313" key="5">
    <source>
        <dbReference type="Proteomes" id="UP001497516"/>
    </source>
</evidence>
<feature type="region of interest" description="Disordered" evidence="2">
    <location>
        <begin position="149"/>
        <end position="220"/>
    </location>
</feature>
<keyword evidence="5" id="KW-1185">Reference proteome</keyword>
<keyword evidence="1" id="KW-0862">Zinc</keyword>
<dbReference type="Pfam" id="PF14392">
    <property type="entry name" value="zf-CCHC_4"/>
    <property type="match status" value="1"/>
</dbReference>
<feature type="domain" description="CCHC-type" evidence="3">
    <location>
        <begin position="89"/>
        <end position="102"/>
    </location>
</feature>
<evidence type="ECO:0000259" key="3">
    <source>
        <dbReference type="PROSITE" id="PS50158"/>
    </source>
</evidence>
<dbReference type="PANTHER" id="PTHR31286">
    <property type="entry name" value="GLYCINE-RICH CELL WALL STRUCTURAL PROTEIN 1.8-LIKE"/>
    <property type="match status" value="1"/>
</dbReference>
<feature type="compositionally biased region" description="Low complexity" evidence="2">
    <location>
        <begin position="198"/>
        <end position="215"/>
    </location>
</feature>
<dbReference type="GO" id="GO:0003676">
    <property type="term" value="F:nucleic acid binding"/>
    <property type="evidence" value="ECO:0007669"/>
    <property type="project" value="InterPro"/>
</dbReference>
<dbReference type="GO" id="GO:0008270">
    <property type="term" value="F:zinc ion binding"/>
    <property type="evidence" value="ECO:0007669"/>
    <property type="project" value="UniProtKB-KW"/>
</dbReference>
<name>A0AAV2ED72_9ROSI</name>
<dbReference type="EMBL" id="OZ034817">
    <property type="protein sequence ID" value="CAL1383712.1"/>
    <property type="molecule type" value="Genomic_DNA"/>
</dbReference>
<keyword evidence="1" id="KW-0479">Metal-binding</keyword>
<dbReference type="InterPro" id="IPR001878">
    <property type="entry name" value="Znf_CCHC"/>
</dbReference>
<gene>
    <name evidence="4" type="ORF">LTRI10_LOCUS24970</name>
</gene>
<feature type="region of interest" description="Disordered" evidence="2">
    <location>
        <begin position="251"/>
        <end position="279"/>
    </location>
</feature>
<dbReference type="AlphaFoldDB" id="A0AAV2ED72"/>
<protein>
    <recommendedName>
        <fullName evidence="3">CCHC-type domain-containing protein</fullName>
    </recommendedName>
</protein>
<dbReference type="PANTHER" id="PTHR31286:SF167">
    <property type="entry name" value="OS09G0268800 PROTEIN"/>
    <property type="match status" value="1"/>
</dbReference>